<protein>
    <submittedName>
        <fullName evidence="1">Uncharacterized protein</fullName>
    </submittedName>
</protein>
<dbReference type="AlphaFoldDB" id="A0A382FIW0"/>
<evidence type="ECO:0000313" key="1">
    <source>
        <dbReference type="EMBL" id="SVB62552.1"/>
    </source>
</evidence>
<reference evidence="1" key="1">
    <citation type="submission" date="2018-05" db="EMBL/GenBank/DDBJ databases">
        <authorList>
            <person name="Lanie J.A."/>
            <person name="Ng W.-L."/>
            <person name="Kazmierczak K.M."/>
            <person name="Andrzejewski T.M."/>
            <person name="Davidsen T.M."/>
            <person name="Wayne K.J."/>
            <person name="Tettelin H."/>
            <person name="Glass J.I."/>
            <person name="Rusch D."/>
            <person name="Podicherti R."/>
            <person name="Tsui H.-C.T."/>
            <person name="Winkler M.E."/>
        </authorList>
    </citation>
    <scope>NUCLEOTIDE SEQUENCE</scope>
</reference>
<gene>
    <name evidence="1" type="ORF">METZ01_LOCUS215406</name>
</gene>
<name>A0A382FIW0_9ZZZZ</name>
<accession>A0A382FIW0</accession>
<organism evidence="1">
    <name type="scientific">marine metagenome</name>
    <dbReference type="NCBI Taxonomy" id="408172"/>
    <lineage>
        <taxon>unclassified sequences</taxon>
        <taxon>metagenomes</taxon>
        <taxon>ecological metagenomes</taxon>
    </lineage>
</organism>
<dbReference type="EMBL" id="UINC01050048">
    <property type="protein sequence ID" value="SVB62552.1"/>
    <property type="molecule type" value="Genomic_DNA"/>
</dbReference>
<proteinExistence type="predicted"/>
<sequence>MGKEEGIFFNFKSQLYYGSKTQLLC</sequence>